<evidence type="ECO:0000256" key="2">
    <source>
        <dbReference type="ARBA" id="ARBA00022679"/>
    </source>
</evidence>
<dbReference type="InterPro" id="IPR000241">
    <property type="entry name" value="RlmKL-like_Mtase"/>
</dbReference>
<keyword evidence="3" id="KW-0694">RNA-binding</keyword>
<dbReference type="EMBL" id="VOOS01000001">
    <property type="protein sequence ID" value="TXB66707.1"/>
    <property type="molecule type" value="Genomic_DNA"/>
</dbReference>
<dbReference type="PROSITE" id="PS00092">
    <property type="entry name" value="N6_MTASE"/>
    <property type="match status" value="1"/>
</dbReference>
<dbReference type="InterPro" id="IPR054170">
    <property type="entry name" value="RlmL_1st"/>
</dbReference>
<dbReference type="GO" id="GO:0003723">
    <property type="term" value="F:RNA binding"/>
    <property type="evidence" value="ECO:0007669"/>
    <property type="project" value="UniProtKB-UniRule"/>
</dbReference>
<proteinExistence type="predicted"/>
<dbReference type="SMART" id="SM00981">
    <property type="entry name" value="THUMP"/>
    <property type="match status" value="1"/>
</dbReference>
<dbReference type="InterPro" id="IPR004114">
    <property type="entry name" value="THUMP_dom"/>
</dbReference>
<comment type="caution">
    <text evidence="5">The sequence shown here is derived from an EMBL/GenBank/DDBJ whole genome shotgun (WGS) entry which is preliminary data.</text>
</comment>
<evidence type="ECO:0000313" key="6">
    <source>
        <dbReference type="Proteomes" id="UP000321721"/>
    </source>
</evidence>
<evidence type="ECO:0000259" key="4">
    <source>
        <dbReference type="PROSITE" id="PS51165"/>
    </source>
</evidence>
<evidence type="ECO:0000256" key="1">
    <source>
        <dbReference type="ARBA" id="ARBA00022603"/>
    </source>
</evidence>
<dbReference type="GO" id="GO:0070043">
    <property type="term" value="F:rRNA (guanine-N7-)-methyltransferase activity"/>
    <property type="evidence" value="ECO:0007669"/>
    <property type="project" value="TreeGrafter"/>
</dbReference>
<dbReference type="InterPro" id="IPR029063">
    <property type="entry name" value="SAM-dependent_MTases_sf"/>
</dbReference>
<organism evidence="5 6">
    <name type="scientific">Vicingus serpentipes</name>
    <dbReference type="NCBI Taxonomy" id="1926625"/>
    <lineage>
        <taxon>Bacteria</taxon>
        <taxon>Pseudomonadati</taxon>
        <taxon>Bacteroidota</taxon>
        <taxon>Flavobacteriia</taxon>
        <taxon>Flavobacteriales</taxon>
        <taxon>Vicingaceae</taxon>
        <taxon>Vicingus</taxon>
    </lineage>
</organism>
<name>A0A5C6RX79_9FLAO</name>
<dbReference type="SUPFAM" id="SSF53335">
    <property type="entry name" value="S-adenosyl-L-methionine-dependent methyltransferases"/>
    <property type="match status" value="1"/>
</dbReference>
<dbReference type="PANTHER" id="PTHR47313">
    <property type="entry name" value="RIBOSOMAL RNA LARGE SUBUNIT METHYLTRANSFERASE K/L"/>
    <property type="match status" value="1"/>
</dbReference>
<keyword evidence="1 5" id="KW-0489">Methyltransferase</keyword>
<dbReference type="Pfam" id="PF01170">
    <property type="entry name" value="UPF0020"/>
    <property type="match status" value="1"/>
</dbReference>
<dbReference type="Proteomes" id="UP000321721">
    <property type="component" value="Unassembled WGS sequence"/>
</dbReference>
<keyword evidence="2 5" id="KW-0808">Transferase</keyword>
<feature type="domain" description="THUMP" evidence="4">
    <location>
        <begin position="48"/>
        <end position="160"/>
    </location>
</feature>
<evidence type="ECO:0000313" key="5">
    <source>
        <dbReference type="EMBL" id="TXB66707.1"/>
    </source>
</evidence>
<gene>
    <name evidence="5" type="ORF">FRY74_00560</name>
</gene>
<dbReference type="PANTHER" id="PTHR47313:SF1">
    <property type="entry name" value="RIBOSOMAL RNA LARGE SUBUNIT METHYLTRANSFERASE K_L"/>
    <property type="match status" value="1"/>
</dbReference>
<dbReference type="Pfam" id="PF22020">
    <property type="entry name" value="RlmL_1st"/>
    <property type="match status" value="1"/>
</dbReference>
<dbReference type="RefSeq" id="WP_147097582.1">
    <property type="nucleotide sequence ID" value="NZ_VOOS01000001.1"/>
</dbReference>
<accession>A0A5C6RX79</accession>
<dbReference type="Gene3D" id="3.30.2130.30">
    <property type="match status" value="1"/>
</dbReference>
<dbReference type="InterPro" id="IPR002052">
    <property type="entry name" value="DNA_methylase_N6_adenine_CS"/>
</dbReference>
<protein>
    <submittedName>
        <fullName evidence="5">Class I SAM-dependent RNA methyltransferase</fullName>
    </submittedName>
</protein>
<dbReference type="GO" id="GO:0008990">
    <property type="term" value="F:rRNA (guanine-N2-)-methyltransferase activity"/>
    <property type="evidence" value="ECO:0007669"/>
    <property type="project" value="TreeGrafter"/>
</dbReference>
<sequence length="394" mass="45292">MQQNQSFKIIAKTSFGLEDVLVEELSSIGIKDIEKGNRVVTFEGDKAILYKANIWLRTANRLLVPIRQFNIKNDDDLYQKVKNIAWEDIFDINQTFAIDSTVFSPLFNHTKYAAFKTKDAIADRFRDKFDKRPDVDTDFPHIRINLHIDAENNCTISLDSSGDPLFKRGYRDSRSIAPIKEDLAAGLILLSDWDKKSNFLDLFCGSGTLLIEAAMIAYNIAPNLIRKEFGFFNWKNFDKALFDEIKEDALDEQIDFDKKIIGIDNDGRVLGMCRANLQAADLLERVELHKKDFQDFEAPQYKGVIISNPPYGERIGENVDELYKAFGDNLKSQYDGWNAWFISSNMEALKKVGLRPSRKIKLFNGSLECRLMKYEMYRGTKKLHKINPEDTTSS</sequence>
<reference evidence="5 6" key="1">
    <citation type="submission" date="2019-08" db="EMBL/GenBank/DDBJ databases">
        <title>Genome of Vicingus serpentipes NCIMB 15042.</title>
        <authorList>
            <person name="Bowman J.P."/>
        </authorList>
    </citation>
    <scope>NUCLEOTIDE SEQUENCE [LARGE SCALE GENOMIC DNA]</scope>
    <source>
        <strain evidence="5 6">NCIMB 15042</strain>
    </source>
</reference>
<dbReference type="AlphaFoldDB" id="A0A5C6RX79"/>
<dbReference type="CDD" id="cd11715">
    <property type="entry name" value="THUMP_AdoMetMT"/>
    <property type="match status" value="1"/>
</dbReference>
<evidence type="ECO:0000256" key="3">
    <source>
        <dbReference type="PROSITE-ProRule" id="PRU00529"/>
    </source>
</evidence>
<dbReference type="OrthoDB" id="9809404at2"/>
<keyword evidence="6" id="KW-1185">Reference proteome</keyword>
<dbReference type="Gene3D" id="3.40.50.150">
    <property type="entry name" value="Vaccinia Virus protein VP39"/>
    <property type="match status" value="1"/>
</dbReference>
<dbReference type="PROSITE" id="PS51165">
    <property type="entry name" value="THUMP"/>
    <property type="match status" value="1"/>
</dbReference>
<dbReference type="Pfam" id="PF02926">
    <property type="entry name" value="THUMP"/>
    <property type="match status" value="1"/>
</dbReference>